<dbReference type="PROSITE" id="PS50240">
    <property type="entry name" value="TRYPSIN_DOM"/>
    <property type="match status" value="1"/>
</dbReference>
<dbReference type="Proteomes" id="UP000430021">
    <property type="component" value="Unassembled WGS sequence"/>
</dbReference>
<dbReference type="GO" id="GO:0004252">
    <property type="term" value="F:serine-type endopeptidase activity"/>
    <property type="evidence" value="ECO:0007669"/>
    <property type="project" value="InterPro"/>
</dbReference>
<dbReference type="InterPro" id="IPR009003">
    <property type="entry name" value="Peptidase_S1_PA"/>
</dbReference>
<dbReference type="PANTHER" id="PTHR24256">
    <property type="entry name" value="TRYPTASE-RELATED"/>
    <property type="match status" value="1"/>
</dbReference>
<dbReference type="Gene3D" id="2.40.10.10">
    <property type="entry name" value="Trypsin-like serine proteases"/>
    <property type="match status" value="2"/>
</dbReference>
<dbReference type="AlphaFoldDB" id="A0A6I4UHC7"/>
<reference evidence="4 5" key="1">
    <citation type="submission" date="2019-12" db="EMBL/GenBank/DDBJ databases">
        <title>Genomic-based taxomic classification of the family Erythrobacteraceae.</title>
        <authorList>
            <person name="Xu L."/>
        </authorList>
    </citation>
    <scope>NUCLEOTIDE SEQUENCE [LARGE SCALE GENOMIC DNA]</scope>
    <source>
        <strain evidence="4 5">JCM 10282</strain>
    </source>
</reference>
<keyword evidence="4" id="KW-0378">Hydrolase</keyword>
<dbReference type="EMBL" id="WTYB01000002">
    <property type="protein sequence ID" value="MXP38282.1"/>
    <property type="molecule type" value="Genomic_DNA"/>
</dbReference>
<dbReference type="SUPFAM" id="SSF50494">
    <property type="entry name" value="Trypsin-like serine proteases"/>
    <property type="match status" value="1"/>
</dbReference>
<dbReference type="InterPro" id="IPR001254">
    <property type="entry name" value="Trypsin_dom"/>
</dbReference>
<dbReference type="Proteomes" id="UP000548685">
    <property type="component" value="Unassembled WGS sequence"/>
</dbReference>
<name>A0A6I4UHC7_9SPHN</name>
<reference evidence="3 6" key="2">
    <citation type="submission" date="2020-08" db="EMBL/GenBank/DDBJ databases">
        <title>Genomic Encyclopedia of Type Strains, Phase IV (KMG-IV): sequencing the most valuable type-strain genomes for metagenomic binning, comparative biology and taxonomic classification.</title>
        <authorList>
            <person name="Goeker M."/>
        </authorList>
    </citation>
    <scope>NUCLEOTIDE SEQUENCE [LARGE SCALE GENOMIC DNA]</scope>
    <source>
        <strain evidence="3 6">DSM 8510</strain>
    </source>
</reference>
<dbReference type="RefSeq" id="WP_160760459.1">
    <property type="nucleotide sequence ID" value="NZ_JACICE010000002.1"/>
</dbReference>
<dbReference type="SUPFAM" id="SSF81901">
    <property type="entry name" value="HCP-like"/>
    <property type="match status" value="2"/>
</dbReference>
<evidence type="ECO:0000259" key="2">
    <source>
        <dbReference type="PROSITE" id="PS50240"/>
    </source>
</evidence>
<dbReference type="PRINTS" id="PR00722">
    <property type="entry name" value="CHYMOTRYPSIN"/>
</dbReference>
<keyword evidence="4" id="KW-0645">Protease</keyword>
<dbReference type="InterPro" id="IPR018114">
    <property type="entry name" value="TRYPSIN_HIS"/>
</dbReference>
<comment type="caution">
    <text evidence="4">The sequence shown here is derived from an EMBL/GenBank/DDBJ whole genome shotgun (WGS) entry which is preliminary data.</text>
</comment>
<dbReference type="SMART" id="SM00671">
    <property type="entry name" value="SEL1"/>
    <property type="match status" value="4"/>
</dbReference>
<dbReference type="CDD" id="cd00190">
    <property type="entry name" value="Tryp_SPc"/>
    <property type="match status" value="1"/>
</dbReference>
<dbReference type="InterPro" id="IPR001314">
    <property type="entry name" value="Peptidase_S1A"/>
</dbReference>
<dbReference type="InterPro" id="IPR043504">
    <property type="entry name" value="Peptidase_S1_PA_chymotrypsin"/>
</dbReference>
<keyword evidence="1" id="KW-1015">Disulfide bond</keyword>
<dbReference type="InterPro" id="IPR011990">
    <property type="entry name" value="TPR-like_helical_dom_sf"/>
</dbReference>
<sequence>MPLVLMLCTPHFALGQEFSGEAHSEQISADGDEEDERSQAYAASFAQSLNKRERSEWINLKTYSDEEWERAEHAVAANLAACDKGDARACKTAGDAYVSGDGVWPVPAIAYILYKEACDAGEGVGCRAYIELTETGYGYPDGDREDEAGLIERACDLGDLVACDRYANELQGQDLARSDAILEKACTAGGEEACLSLGARLLAIGQPEDNQRAAEMWDAMCRKSVVSACQAMVLLAKNKPEPDEARAAQYQHLSCYLESAPECVNMGDRAYRGNGVAENRDLAMAYYDKACQIDPGYCEISATLRSIPVLRNACTPDDAQACTSLGRALSYSLSPEFDRETALALLQSGCRQGLGDACLDAVEIIRRNYIWNDLARSAPISEMLERGCEADNLDACFKLADALELGELGTTNVERSADLFNRLCDAGSLEACDRASKYAGSAPGDLPAPMPEMQTSRWSFETEICLTQNEIFRGKTYSHENCPRTEKGIRSNRALRDEAPWQALLWRPEILNGIRLGVTQRVACGGTLIKTGWVLTAAHCLTDNETNVRTGGHRIRLGVFNPQVDEGISYPILRTIPHPQYDASENYVFDIALIQYDPRAGRVGRSSDADSVRRRNAISPVTLDPLEVGQRKIVTGMPAYSYGWGWTETEKSKSSNYLQIVTMEMKSETACTAQTKFVNAMGDAALCVGGKNGAQMCYGDSGGPLVLYGNRGARAILIGVVSAGKQCGATGLPSQYTRVAKVKSWIKKYVKGIP</sequence>
<accession>A0A6I4UHC7</accession>
<proteinExistence type="predicted"/>
<dbReference type="Pfam" id="PF00089">
    <property type="entry name" value="Trypsin"/>
    <property type="match status" value="1"/>
</dbReference>
<dbReference type="GO" id="GO:0006508">
    <property type="term" value="P:proteolysis"/>
    <property type="evidence" value="ECO:0007669"/>
    <property type="project" value="UniProtKB-KW"/>
</dbReference>
<organism evidence="4 5">
    <name type="scientific">Erythrobacter ramosus</name>
    <dbReference type="NCBI Taxonomy" id="35811"/>
    <lineage>
        <taxon>Bacteria</taxon>
        <taxon>Pseudomonadati</taxon>
        <taxon>Pseudomonadota</taxon>
        <taxon>Alphaproteobacteria</taxon>
        <taxon>Sphingomonadales</taxon>
        <taxon>Erythrobacteraceae</taxon>
        <taxon>Erythrobacter/Porphyrobacter group</taxon>
        <taxon>Erythrobacter</taxon>
    </lineage>
</organism>
<keyword evidence="6" id="KW-1185">Reference proteome</keyword>
<dbReference type="InterPro" id="IPR051487">
    <property type="entry name" value="Ser/Thr_Proteases_Immune/Dev"/>
</dbReference>
<dbReference type="Gene3D" id="1.25.40.10">
    <property type="entry name" value="Tetratricopeptide repeat domain"/>
    <property type="match status" value="3"/>
</dbReference>
<dbReference type="PROSITE" id="PS00134">
    <property type="entry name" value="TRYPSIN_HIS"/>
    <property type="match status" value="1"/>
</dbReference>
<dbReference type="Pfam" id="PF08238">
    <property type="entry name" value="Sel1"/>
    <property type="match status" value="4"/>
</dbReference>
<gene>
    <name evidence="3" type="ORF">FHS52_002615</name>
    <name evidence="4" type="ORF">GRI59_06605</name>
</gene>
<evidence type="ECO:0000313" key="4">
    <source>
        <dbReference type="EMBL" id="MXP38282.1"/>
    </source>
</evidence>
<evidence type="ECO:0000313" key="3">
    <source>
        <dbReference type="EMBL" id="MBB3776646.1"/>
    </source>
</evidence>
<feature type="domain" description="Peptidase S1" evidence="2">
    <location>
        <begin position="471"/>
        <end position="751"/>
    </location>
</feature>
<dbReference type="OrthoDB" id="267336at2"/>
<evidence type="ECO:0000313" key="5">
    <source>
        <dbReference type="Proteomes" id="UP000430021"/>
    </source>
</evidence>
<protein>
    <submittedName>
        <fullName evidence="3">TPR repeat protein</fullName>
    </submittedName>
    <submittedName>
        <fullName evidence="4">Trypsin-like serine protease</fullName>
    </submittedName>
</protein>
<evidence type="ECO:0000313" key="6">
    <source>
        <dbReference type="Proteomes" id="UP000548685"/>
    </source>
</evidence>
<dbReference type="SMART" id="SM00020">
    <property type="entry name" value="Tryp_SPc"/>
    <property type="match status" value="1"/>
</dbReference>
<dbReference type="EMBL" id="JACICE010000002">
    <property type="protein sequence ID" value="MBB3776646.1"/>
    <property type="molecule type" value="Genomic_DNA"/>
</dbReference>
<evidence type="ECO:0000256" key="1">
    <source>
        <dbReference type="ARBA" id="ARBA00023157"/>
    </source>
</evidence>
<dbReference type="InterPro" id="IPR006597">
    <property type="entry name" value="Sel1-like"/>
</dbReference>